<comment type="subcellular location">
    <subcellularLocation>
        <location evidence="1">Membrane</location>
        <topology evidence="1">Single-pass type I membrane protein</topology>
    </subcellularLocation>
</comment>
<sequence>MKQSSNTTITIVFLILASNIGGFNASSEEANQGVSKQNRENNTRKKIDAHRLTKRMDLELCLGQFDIHQNTIIRTGESQAIGGKYLQGLELDTIEECQRLCCETESCDVYIFENKNNGYCYLFECGSPENFHCKFTRHANYTSAVLTPIERNANEVITPRPSVSPTQNVISKISQQEWELTNLKLKQKAHEKISEFSQPTKSTSSVINTDTEGIKADAVNNGQTMDSNSGNILQKSFNVTQNCGRFQFACHSGECIAVYNACDGIPQCDDGSDEGIECSNASNNAGVAGAVAGSKLGPKNADINTKPSYVATRYQPSAIQQEIAQQQLRNMQQQHQQPFNTLDLKHSVNNREDANAWENRKVLLSPQQVKGSNGENQDKPNTGTQILYNTPSKPNEETFTAYVNNKSNNNAAQSSTLEESGLYALQAPIYHPTTHDHIMPPINSNWHQQATITRQQSNQQTQLNLSEQQQQAPVISQEPNYMQQPRKAVILQDEPQTKISSLNGLTTQDKSPLMSGPNELNSVDKDTKVARENLVENADEYEDDEDKSTEPPKKKPHKHRKSKSKSLKNMEYTVEKFQTQSETTVAVHRNTPAITPVHEQYKTIHENLALEFRDHDGLSDRPQSAVLSLTLGVLITAALAILIGCRLRTVGRRARRLGGKTPYAHEADFLVNGMYL</sequence>
<dbReference type="Pfam" id="PF00057">
    <property type="entry name" value="Ldl_recept_a"/>
    <property type="match status" value="1"/>
</dbReference>
<dbReference type="EnsemblMetazoa" id="GBRI039101-RA">
    <property type="protein sequence ID" value="GBRI039101-PA"/>
    <property type="gene ID" value="GBRI039101"/>
</dbReference>
<name>A0A1A9WZX2_9MUSC</name>
<dbReference type="PROSITE" id="PS01209">
    <property type="entry name" value="LDLRA_1"/>
    <property type="match status" value="1"/>
</dbReference>
<feature type="region of interest" description="Disordered" evidence="9">
    <location>
        <begin position="365"/>
        <end position="391"/>
    </location>
</feature>
<dbReference type="InterPro" id="IPR003609">
    <property type="entry name" value="Pan_app"/>
</dbReference>
<dbReference type="PROSITE" id="PS50986">
    <property type="entry name" value="MANSC"/>
    <property type="match status" value="1"/>
</dbReference>
<feature type="chain" id="PRO_5008400820" description="MANSC domain-containing protein" evidence="11">
    <location>
        <begin position="26"/>
        <end position="676"/>
    </location>
</feature>
<dbReference type="SMART" id="SM00192">
    <property type="entry name" value="LDLa"/>
    <property type="match status" value="1"/>
</dbReference>
<evidence type="ECO:0000256" key="1">
    <source>
        <dbReference type="ARBA" id="ARBA00004479"/>
    </source>
</evidence>
<evidence type="ECO:0000313" key="14">
    <source>
        <dbReference type="EnsemblMetazoa" id="GBRI039101-PA"/>
    </source>
</evidence>
<evidence type="ECO:0000313" key="15">
    <source>
        <dbReference type="Proteomes" id="UP000091820"/>
    </source>
</evidence>
<organism evidence="14 15">
    <name type="scientific">Glossina brevipalpis</name>
    <dbReference type="NCBI Taxonomy" id="37001"/>
    <lineage>
        <taxon>Eukaryota</taxon>
        <taxon>Metazoa</taxon>
        <taxon>Ecdysozoa</taxon>
        <taxon>Arthropoda</taxon>
        <taxon>Hexapoda</taxon>
        <taxon>Insecta</taxon>
        <taxon>Pterygota</taxon>
        <taxon>Neoptera</taxon>
        <taxon>Endopterygota</taxon>
        <taxon>Diptera</taxon>
        <taxon>Brachycera</taxon>
        <taxon>Muscomorpha</taxon>
        <taxon>Hippoboscoidea</taxon>
        <taxon>Glossinidae</taxon>
        <taxon>Glossina</taxon>
    </lineage>
</organism>
<dbReference type="InterPro" id="IPR036055">
    <property type="entry name" value="LDL_receptor-like_sf"/>
</dbReference>
<feature type="compositionally biased region" description="Acidic residues" evidence="9">
    <location>
        <begin position="537"/>
        <end position="547"/>
    </location>
</feature>
<keyword evidence="15" id="KW-1185">Reference proteome</keyword>
<feature type="domain" description="Apple" evidence="12">
    <location>
        <begin position="61"/>
        <end position="146"/>
    </location>
</feature>
<keyword evidence="2 10" id="KW-0812">Transmembrane</keyword>
<keyword evidence="6 8" id="KW-1015">Disulfide bond</keyword>
<evidence type="ECO:0000256" key="8">
    <source>
        <dbReference type="PROSITE-ProRule" id="PRU00124"/>
    </source>
</evidence>
<comment type="caution">
    <text evidence="8">Lacks conserved residue(s) required for the propagation of feature annotation.</text>
</comment>
<feature type="region of interest" description="Disordered" evidence="9">
    <location>
        <begin position="502"/>
        <end position="569"/>
    </location>
</feature>
<dbReference type="InterPro" id="IPR002172">
    <property type="entry name" value="LDrepeatLR_classA_rpt"/>
</dbReference>
<evidence type="ECO:0008006" key="16">
    <source>
        <dbReference type="Google" id="ProtNLM"/>
    </source>
</evidence>
<evidence type="ECO:0000259" key="13">
    <source>
        <dbReference type="PROSITE" id="PS50986"/>
    </source>
</evidence>
<reference evidence="15" key="1">
    <citation type="submission" date="2014-03" db="EMBL/GenBank/DDBJ databases">
        <authorList>
            <person name="Aksoy S."/>
            <person name="Warren W."/>
            <person name="Wilson R.K."/>
        </authorList>
    </citation>
    <scope>NUCLEOTIDE SEQUENCE [LARGE SCALE GENOMIC DNA]</scope>
    <source>
        <strain evidence="15">IAEA</strain>
    </source>
</reference>
<dbReference type="PROSITE" id="PS50068">
    <property type="entry name" value="LDLRA_2"/>
    <property type="match status" value="1"/>
</dbReference>
<evidence type="ECO:0000256" key="3">
    <source>
        <dbReference type="ARBA" id="ARBA00022729"/>
    </source>
</evidence>
<feature type="disulfide bond" evidence="8">
    <location>
        <begin position="243"/>
        <end position="255"/>
    </location>
</feature>
<feature type="transmembrane region" description="Helical" evidence="10">
    <location>
        <begin position="625"/>
        <end position="647"/>
    </location>
</feature>
<keyword evidence="3 11" id="KW-0732">Signal</keyword>
<keyword evidence="5 10" id="KW-0472">Membrane</keyword>
<keyword evidence="7" id="KW-0325">Glycoprotein</keyword>
<evidence type="ECO:0000256" key="2">
    <source>
        <dbReference type="ARBA" id="ARBA00022692"/>
    </source>
</evidence>
<feature type="domain" description="MANSC" evidence="13">
    <location>
        <begin position="67"/>
        <end position="144"/>
    </location>
</feature>
<dbReference type="PANTHER" id="PTHR46876:SF1">
    <property type="entry name" value="LOW-DENSITY LIPOPROTEIN RECEPTOR-RELATED PROTEIN 11"/>
    <property type="match status" value="1"/>
</dbReference>
<evidence type="ECO:0000256" key="11">
    <source>
        <dbReference type="SAM" id="SignalP"/>
    </source>
</evidence>
<evidence type="ECO:0000256" key="10">
    <source>
        <dbReference type="SAM" id="Phobius"/>
    </source>
</evidence>
<evidence type="ECO:0000256" key="9">
    <source>
        <dbReference type="SAM" id="MobiDB-lite"/>
    </source>
</evidence>
<dbReference type="CDD" id="cd00112">
    <property type="entry name" value="LDLa"/>
    <property type="match status" value="1"/>
</dbReference>
<proteinExistence type="predicted"/>
<dbReference type="InterPro" id="IPR011106">
    <property type="entry name" value="MANSC_N"/>
</dbReference>
<dbReference type="VEuPathDB" id="VectorBase:GBRI039101"/>
<dbReference type="Proteomes" id="UP000091820">
    <property type="component" value="Unassembled WGS sequence"/>
</dbReference>
<evidence type="ECO:0000259" key="12">
    <source>
        <dbReference type="PROSITE" id="PS50948"/>
    </source>
</evidence>
<dbReference type="Gene3D" id="4.10.400.10">
    <property type="entry name" value="Low-density Lipoprotein Receptor"/>
    <property type="match status" value="1"/>
</dbReference>
<feature type="signal peptide" evidence="11">
    <location>
        <begin position="1"/>
        <end position="25"/>
    </location>
</feature>
<dbReference type="Pfam" id="PF07502">
    <property type="entry name" value="MANEC"/>
    <property type="match status" value="1"/>
</dbReference>
<dbReference type="PANTHER" id="PTHR46876">
    <property type="entry name" value="LOW-DENSITY LIPOPROTEIN RECEPTOR-RELATED PROTEIN 11"/>
    <property type="match status" value="1"/>
</dbReference>
<dbReference type="InterPro" id="IPR013980">
    <property type="entry name" value="MANSC_dom"/>
</dbReference>
<dbReference type="GO" id="GO:0016020">
    <property type="term" value="C:membrane"/>
    <property type="evidence" value="ECO:0007669"/>
    <property type="project" value="UniProtKB-SubCell"/>
</dbReference>
<feature type="compositionally biased region" description="Basic and acidic residues" evidence="9">
    <location>
        <begin position="522"/>
        <end position="534"/>
    </location>
</feature>
<keyword evidence="4 10" id="KW-1133">Transmembrane helix</keyword>
<dbReference type="AlphaFoldDB" id="A0A1A9WZX2"/>
<dbReference type="PROSITE" id="PS50948">
    <property type="entry name" value="PAN"/>
    <property type="match status" value="1"/>
</dbReference>
<dbReference type="SMART" id="SM00765">
    <property type="entry name" value="MANEC"/>
    <property type="match status" value="1"/>
</dbReference>
<evidence type="ECO:0000256" key="6">
    <source>
        <dbReference type="ARBA" id="ARBA00023157"/>
    </source>
</evidence>
<dbReference type="SUPFAM" id="SSF57424">
    <property type="entry name" value="LDL receptor-like module"/>
    <property type="match status" value="1"/>
</dbReference>
<feature type="disulfide bond" evidence="8">
    <location>
        <begin position="250"/>
        <end position="268"/>
    </location>
</feature>
<evidence type="ECO:0000256" key="7">
    <source>
        <dbReference type="ARBA" id="ARBA00023180"/>
    </source>
</evidence>
<protein>
    <recommendedName>
        <fullName evidence="16">MANSC domain-containing protein</fullName>
    </recommendedName>
</protein>
<dbReference type="InterPro" id="IPR023415">
    <property type="entry name" value="LDLR_class-A_CS"/>
</dbReference>
<feature type="compositionally biased region" description="Basic residues" evidence="9">
    <location>
        <begin position="554"/>
        <end position="566"/>
    </location>
</feature>
<reference evidence="14" key="2">
    <citation type="submission" date="2020-05" db="UniProtKB">
        <authorList>
            <consortium name="EnsemblMetazoa"/>
        </authorList>
    </citation>
    <scope>IDENTIFICATION</scope>
    <source>
        <strain evidence="14">IAEA</strain>
    </source>
</reference>
<accession>A0A1A9WZX2</accession>
<evidence type="ECO:0000256" key="4">
    <source>
        <dbReference type="ARBA" id="ARBA00022989"/>
    </source>
</evidence>
<evidence type="ECO:0000256" key="5">
    <source>
        <dbReference type="ARBA" id="ARBA00023136"/>
    </source>
</evidence>